<keyword evidence="2" id="KW-1185">Reference proteome</keyword>
<organism evidence="1 2">
    <name type="scientific">Agrilutibacter solisilvae</name>
    <dbReference type="NCBI Taxonomy" id="2763317"/>
    <lineage>
        <taxon>Bacteria</taxon>
        <taxon>Pseudomonadati</taxon>
        <taxon>Pseudomonadota</taxon>
        <taxon>Gammaproteobacteria</taxon>
        <taxon>Lysobacterales</taxon>
        <taxon>Lysobacteraceae</taxon>
        <taxon>Agrilutibacter</taxon>
    </lineage>
</organism>
<evidence type="ECO:0000313" key="1">
    <source>
        <dbReference type="EMBL" id="QSX77277.1"/>
    </source>
</evidence>
<dbReference type="KEGG" id="lsf:I8J32_010800"/>
<dbReference type="Pfam" id="PF13557">
    <property type="entry name" value="Phenol_MetA_deg"/>
    <property type="match status" value="1"/>
</dbReference>
<name>A0A974XWQ8_9GAMM</name>
<dbReference type="Proteomes" id="UP000639274">
    <property type="component" value="Chromosome"/>
</dbReference>
<dbReference type="RefSeq" id="WP_200611972.1">
    <property type="nucleotide sequence ID" value="NZ_CP071518.1"/>
</dbReference>
<evidence type="ECO:0000313" key="2">
    <source>
        <dbReference type="Proteomes" id="UP000639274"/>
    </source>
</evidence>
<accession>A0A974XWQ8</accession>
<dbReference type="InterPro" id="IPR025737">
    <property type="entry name" value="FApF"/>
</dbReference>
<dbReference type="AlphaFoldDB" id="A0A974XWQ8"/>
<reference evidence="1 2" key="1">
    <citation type="submission" date="2021-03" db="EMBL/GenBank/DDBJ databases">
        <title>Lysobacter sp. nov. isolated from soil of gangwondo yeongwol, south Korea.</title>
        <authorList>
            <person name="Kim K.R."/>
            <person name="Kim K.H."/>
            <person name="Jeon C.O."/>
        </authorList>
    </citation>
    <scope>NUCLEOTIDE SEQUENCE [LARGE SCALE GENOMIC DNA]</scope>
    <source>
        <strain evidence="1 2">R19</strain>
    </source>
</reference>
<dbReference type="EMBL" id="CP071518">
    <property type="protein sequence ID" value="QSX77277.1"/>
    <property type="molecule type" value="Genomic_DNA"/>
</dbReference>
<protein>
    <submittedName>
        <fullName evidence="1">Transporter</fullName>
    </submittedName>
</protein>
<proteinExistence type="predicted"/>
<sequence>MLALAVPVAHAQDIEPRAYSNAPVGVNFVIAGAVFTRGGLSFDTSVPITGAQLESSTLVLAYARTLDLWGKSGKLDVIVPYTRLVGTADYLGQPVERDVTGFGRPALRMSINLLGAPALGLREFGQWKQDVIVGASLQVSPPWGQYDSSRIVNIGSNRWSFKPEVGISKAAGPWTLELQAAATFFTDNDEFYGGNTRSQDPVYSLQGHVIYGFASGKWVSVDATYFTGGRTRINGVRGDDLQQNWRVGAILAIPVDRHNSIKLSASSGVSARTGNNFDAIGVAWQHRWGGGL</sequence>
<gene>
    <name evidence="1" type="ORF">I8J32_010800</name>
</gene>